<dbReference type="STRING" id="35608.A0A2U1LPI6"/>
<protein>
    <submittedName>
        <fullName evidence="1">Vps72/YL1, INO80 complex, subunit Ies6</fullName>
    </submittedName>
</protein>
<keyword evidence="2" id="KW-1185">Reference proteome</keyword>
<dbReference type="AlphaFoldDB" id="A0A2U1LPI6"/>
<name>A0A2U1LPI6_ARTAN</name>
<proteinExistence type="predicted"/>
<dbReference type="GO" id="GO:0031011">
    <property type="term" value="C:Ino80 complex"/>
    <property type="evidence" value="ECO:0007669"/>
    <property type="project" value="InterPro"/>
</dbReference>
<comment type="caution">
    <text evidence="1">The sequence shown here is derived from an EMBL/GenBank/DDBJ whole genome shotgun (WGS) entry which is preliminary data.</text>
</comment>
<gene>
    <name evidence="1" type="ORF">CTI12_AA301010</name>
</gene>
<dbReference type="OrthoDB" id="49520at2759"/>
<accession>A0A2U1LPI6</accession>
<sequence>MEREVIESEMILPTQFRFKKIQMHEKYTKGQARSRQWKHLKQIIPAENYQNYPPHLPNYVNIESPPSMHPRKQICDITGFEAR</sequence>
<dbReference type="Proteomes" id="UP000245207">
    <property type="component" value="Unassembled WGS sequence"/>
</dbReference>
<organism evidence="1 2">
    <name type="scientific">Artemisia annua</name>
    <name type="common">Sweet wormwood</name>
    <dbReference type="NCBI Taxonomy" id="35608"/>
    <lineage>
        <taxon>Eukaryota</taxon>
        <taxon>Viridiplantae</taxon>
        <taxon>Streptophyta</taxon>
        <taxon>Embryophyta</taxon>
        <taxon>Tracheophyta</taxon>
        <taxon>Spermatophyta</taxon>
        <taxon>Magnoliopsida</taxon>
        <taxon>eudicotyledons</taxon>
        <taxon>Gunneridae</taxon>
        <taxon>Pentapetalae</taxon>
        <taxon>asterids</taxon>
        <taxon>campanulids</taxon>
        <taxon>Asterales</taxon>
        <taxon>Asteraceae</taxon>
        <taxon>Asteroideae</taxon>
        <taxon>Anthemideae</taxon>
        <taxon>Artemisiinae</taxon>
        <taxon>Artemisia</taxon>
    </lineage>
</organism>
<dbReference type="PANTHER" id="PTHR31200:SF1">
    <property type="entry name" value="INO80 COMPLEX SUBUNIT C"/>
    <property type="match status" value="1"/>
</dbReference>
<dbReference type="PANTHER" id="PTHR31200">
    <property type="entry name" value="INO80 COMPLEX SUBUNIT C"/>
    <property type="match status" value="1"/>
</dbReference>
<evidence type="ECO:0000313" key="2">
    <source>
        <dbReference type="Proteomes" id="UP000245207"/>
    </source>
</evidence>
<dbReference type="InterPro" id="IPR029525">
    <property type="entry name" value="INO80C/Ies6"/>
</dbReference>
<dbReference type="GO" id="GO:0006338">
    <property type="term" value="P:chromatin remodeling"/>
    <property type="evidence" value="ECO:0007669"/>
    <property type="project" value="InterPro"/>
</dbReference>
<reference evidence="1 2" key="1">
    <citation type="journal article" date="2018" name="Mol. Plant">
        <title>The genome of Artemisia annua provides insight into the evolution of Asteraceae family and artemisinin biosynthesis.</title>
        <authorList>
            <person name="Shen Q."/>
            <person name="Zhang L."/>
            <person name="Liao Z."/>
            <person name="Wang S."/>
            <person name="Yan T."/>
            <person name="Shi P."/>
            <person name="Liu M."/>
            <person name="Fu X."/>
            <person name="Pan Q."/>
            <person name="Wang Y."/>
            <person name="Lv Z."/>
            <person name="Lu X."/>
            <person name="Zhang F."/>
            <person name="Jiang W."/>
            <person name="Ma Y."/>
            <person name="Chen M."/>
            <person name="Hao X."/>
            <person name="Li L."/>
            <person name="Tang Y."/>
            <person name="Lv G."/>
            <person name="Zhou Y."/>
            <person name="Sun X."/>
            <person name="Brodelius P.E."/>
            <person name="Rose J.K.C."/>
            <person name="Tang K."/>
        </authorList>
    </citation>
    <scope>NUCLEOTIDE SEQUENCE [LARGE SCALE GENOMIC DNA]</scope>
    <source>
        <strain evidence="2">cv. Huhao1</strain>
        <tissue evidence="1">Leaf</tissue>
    </source>
</reference>
<evidence type="ECO:0000313" key="1">
    <source>
        <dbReference type="EMBL" id="PWA50908.1"/>
    </source>
</evidence>
<dbReference type="EMBL" id="PKPP01008361">
    <property type="protein sequence ID" value="PWA50908.1"/>
    <property type="molecule type" value="Genomic_DNA"/>
</dbReference>